<evidence type="ECO:0000256" key="1">
    <source>
        <dbReference type="ARBA" id="ARBA00022679"/>
    </source>
</evidence>
<evidence type="ECO:0000259" key="3">
    <source>
        <dbReference type="Pfam" id="PF13439"/>
    </source>
</evidence>
<keyword evidence="1" id="KW-0808">Transferase</keyword>
<protein>
    <submittedName>
        <fullName evidence="4">Glycosyltransferase</fullName>
    </submittedName>
</protein>
<dbReference type="EMBL" id="JAEMHK010000010">
    <property type="protein sequence ID" value="MBJ6801182.1"/>
    <property type="molecule type" value="Genomic_DNA"/>
</dbReference>
<reference evidence="4 5" key="1">
    <citation type="submission" date="2020-12" db="EMBL/GenBank/DDBJ databases">
        <title>Geomonas sp. Red259, isolated from paddy soil.</title>
        <authorList>
            <person name="Xu Z."/>
            <person name="Zhang Z."/>
            <person name="Masuda Y."/>
            <person name="Itoh H."/>
            <person name="Senoo K."/>
        </authorList>
    </citation>
    <scope>NUCLEOTIDE SEQUENCE [LARGE SCALE GENOMIC DNA]</scope>
    <source>
        <strain evidence="4 5">Red259</strain>
    </source>
</reference>
<feature type="region of interest" description="Disordered" evidence="2">
    <location>
        <begin position="1279"/>
        <end position="1313"/>
    </location>
</feature>
<dbReference type="SUPFAM" id="SSF53756">
    <property type="entry name" value="UDP-Glycosyltransferase/glycogen phosphorylase"/>
    <property type="match status" value="2"/>
</dbReference>
<dbReference type="RefSeq" id="WP_199395683.1">
    <property type="nucleotide sequence ID" value="NZ_JAEMHK010000010.1"/>
</dbReference>
<evidence type="ECO:0000313" key="5">
    <source>
        <dbReference type="Proteomes" id="UP000641025"/>
    </source>
</evidence>
<name>A0ABS0YTU5_9BACT</name>
<evidence type="ECO:0000256" key="2">
    <source>
        <dbReference type="SAM" id="MobiDB-lite"/>
    </source>
</evidence>
<keyword evidence="5" id="KW-1185">Reference proteome</keyword>
<dbReference type="Gene3D" id="3.40.50.2000">
    <property type="entry name" value="Glycogen Phosphorylase B"/>
    <property type="match status" value="3"/>
</dbReference>
<dbReference type="PANTHER" id="PTHR46401">
    <property type="entry name" value="GLYCOSYLTRANSFERASE WBBK-RELATED"/>
    <property type="match status" value="1"/>
</dbReference>
<dbReference type="PANTHER" id="PTHR46401:SF2">
    <property type="entry name" value="GLYCOSYLTRANSFERASE WBBK-RELATED"/>
    <property type="match status" value="1"/>
</dbReference>
<dbReference type="Proteomes" id="UP000641025">
    <property type="component" value="Unassembled WGS sequence"/>
</dbReference>
<dbReference type="InterPro" id="IPR028098">
    <property type="entry name" value="Glyco_trans_4-like_N"/>
</dbReference>
<comment type="caution">
    <text evidence="4">The sequence shown here is derived from an EMBL/GenBank/DDBJ whole genome shotgun (WGS) entry which is preliminary data.</text>
</comment>
<dbReference type="Pfam" id="PF13692">
    <property type="entry name" value="Glyco_trans_1_4"/>
    <property type="match status" value="1"/>
</dbReference>
<sequence>MRLLVIDHSLINLRGHHFNYNTAIYRAARRSGVPSIFFCHRACTMEILNELPAQPVFSADTYCQLTRLPIESPEHVLDDYHLHCAIFERELASCVTPLMQPDDLLLFHTIQLPELDAIHSWYAALQGTKPRLAIILRFDIFAGLRYRCCPEKSQEIYQNLIPALHRIDPEKVRFYTDTRSMAEQYRSCGTPFHLIPIPLDAASDAPACASASPHFVFLGDAFPHKGFGQVVEMIPEALGARPDLSFTIQVTNSSQPFEILRGYPQVQLVEERPPEEDYYRILSSASALLLPYDPAIYRFQSSHIFIESVLRGIPVICSENGAMLPDLRTCCMTDLVFTPYDHRQLTQAVLRFAEAPQVWTRLFRHQTRELAAFHTWSNFISVLVDRDAGLLPSSPPPGLPTAGSELDQVIPPEIQGDEFYFLIRQLCASERLESVLEIGSSAGGGSTEAFVAGLQLNASAPTLHCMEVSQPRFQELQKRYRDRHFVKCYNTSSVALSRFPSEAEVASFYHSQRTALNSYPLERVLGWLRQDLDYVRRTGVDEDGIARIRRENGIDFFDMVLIDGSEFTGKPELEQVYGASWILLDDVNGFKNFENYQRLKNSPDYRLYQENWQVRNGYAVFQKVRPSLPVHFFTIVLNGMPFIRYHADVFSKLPFDWHWHIVEGVADLVHDTAWSLQTGGRISDAFHRNGLSNDGTTEYLDELVRQYPGRVTVYRKQGGALWQGKLEMVQAPVPHLPEECLLWQVDVDEFWSEEQVAATRDLFLAHPEKSAAFYWCHFFVGPRIVVGSRNCYSQNPAMEWLRTWRYTKGCQWIAHEPPRLHRPLPDGGSVDLACIDPFLHGETEREGLVFQHFAYVLPEQLRFKETYYGYRDALACWHRLQEQKRFPLLLRDYFPWVCDQTTVVPVEEKGIVPIELPGTPAPQLPVTVVDGVFYQMNMTGIARVWTSLLIQWAGTDFGRSLVVLDRAGTAPKVSGIRYRSVPCYEAGDWDRTMLQTVCDDEGADVFVSTYYSTPLTTPSLFLAHDMIPEFTDCYDLSDAQWQEKHHAINRASAFVAVSRSTARDLVKLYPNLEDHVVVAHNGIDHDTFAPAPEEEVQAFRRRHELDKPYFLFVGMRQAYKNGLLPLHALKKLPDPGAFTLLYVGGVGVLEPEVKALARNLDVRLAKLSDRELICAYSGAAALLYPSTYEGFGLPILEAMACRCPVITCQNSSIPEVAGAAALYVSPTDPGELSAAMMQVTTPEVRQHLVHLGSRQVAKFSWKKMADIIRRMICSTFPARGGGNRTREDATAPAVTRQCTPQPHEGTRCHGMTR</sequence>
<proteinExistence type="predicted"/>
<feature type="domain" description="Glycosyltransferase subfamily 4-like N-terminal" evidence="3">
    <location>
        <begin position="990"/>
        <end position="1086"/>
    </location>
</feature>
<dbReference type="CDD" id="cd03809">
    <property type="entry name" value="GT4_MtfB-like"/>
    <property type="match status" value="1"/>
</dbReference>
<accession>A0ABS0YTU5</accession>
<gene>
    <name evidence="4" type="ORF">JFN90_13695</name>
</gene>
<dbReference type="Pfam" id="PF13439">
    <property type="entry name" value="Glyco_transf_4"/>
    <property type="match status" value="1"/>
</dbReference>
<evidence type="ECO:0000313" key="4">
    <source>
        <dbReference type="EMBL" id="MBJ6801182.1"/>
    </source>
</evidence>
<organism evidence="4 5">
    <name type="scientific">Geomonas propionica</name>
    <dbReference type="NCBI Taxonomy" id="2798582"/>
    <lineage>
        <taxon>Bacteria</taxon>
        <taxon>Pseudomonadati</taxon>
        <taxon>Thermodesulfobacteriota</taxon>
        <taxon>Desulfuromonadia</taxon>
        <taxon>Geobacterales</taxon>
        <taxon>Geobacteraceae</taxon>
        <taxon>Geomonas</taxon>
    </lineage>
</organism>